<dbReference type="AlphaFoldDB" id="A0A2I1I241"/>
<dbReference type="Proteomes" id="UP000234198">
    <property type="component" value="Unassembled WGS sequence"/>
</dbReference>
<gene>
    <name evidence="2" type="ORF">CYJ22_01605</name>
</gene>
<reference evidence="2 3" key="1">
    <citation type="submission" date="2017-12" db="EMBL/GenBank/DDBJ databases">
        <title>Phylogenetic diversity of female urinary microbiome.</title>
        <authorList>
            <person name="Thomas-White K."/>
            <person name="Wolfe A.J."/>
        </authorList>
    </citation>
    <scope>NUCLEOTIDE SEQUENCE [LARGE SCALE GENOMIC DNA]</scope>
    <source>
        <strain evidence="2 3">UMB0018</strain>
    </source>
</reference>
<organism evidence="2 3">
    <name type="scientific">Schaalia odontolytica</name>
    <dbReference type="NCBI Taxonomy" id="1660"/>
    <lineage>
        <taxon>Bacteria</taxon>
        <taxon>Bacillati</taxon>
        <taxon>Actinomycetota</taxon>
        <taxon>Actinomycetes</taxon>
        <taxon>Actinomycetales</taxon>
        <taxon>Actinomycetaceae</taxon>
        <taxon>Schaalia</taxon>
    </lineage>
</organism>
<dbReference type="EMBL" id="PKKM01000002">
    <property type="protein sequence ID" value="PKY65207.1"/>
    <property type="molecule type" value="Genomic_DNA"/>
</dbReference>
<name>A0A2I1I241_9ACTO</name>
<feature type="compositionally biased region" description="Pro residues" evidence="1">
    <location>
        <begin position="51"/>
        <end position="65"/>
    </location>
</feature>
<accession>A0A2I1I241</accession>
<evidence type="ECO:0000313" key="2">
    <source>
        <dbReference type="EMBL" id="PKY65207.1"/>
    </source>
</evidence>
<proteinExistence type="predicted"/>
<comment type="caution">
    <text evidence="2">The sequence shown here is derived from an EMBL/GenBank/DDBJ whole genome shotgun (WGS) entry which is preliminary data.</text>
</comment>
<evidence type="ECO:0000313" key="3">
    <source>
        <dbReference type="Proteomes" id="UP000234198"/>
    </source>
</evidence>
<feature type="region of interest" description="Disordered" evidence="1">
    <location>
        <begin position="33"/>
        <end position="65"/>
    </location>
</feature>
<protein>
    <submittedName>
        <fullName evidence="2">Uncharacterized protein</fullName>
    </submittedName>
</protein>
<evidence type="ECO:0000256" key="1">
    <source>
        <dbReference type="SAM" id="MobiDB-lite"/>
    </source>
</evidence>
<sequence>MCLWPRWCSGRRLILLWGRAAWCARGRRPAREIATREPDGSEWSISKPGQALPPPTGTAARPPVPPVPSLPAVPVVLVCPGPDTAYGRRCQALRSLQCLPCRRCQWFWCVRPGLATAYGRCSLDLRCLLNGGIGVRRPA</sequence>